<dbReference type="InterPro" id="IPR035940">
    <property type="entry name" value="CAP_sf"/>
</dbReference>
<proteinExistence type="predicted"/>
<feature type="non-terminal residue" evidence="1">
    <location>
        <position position="1"/>
    </location>
</feature>
<dbReference type="Gene3D" id="3.40.33.10">
    <property type="entry name" value="CAP"/>
    <property type="match status" value="1"/>
</dbReference>
<gene>
    <name evidence="1" type="ORF">GSOID_T00027991001</name>
</gene>
<evidence type="ECO:0000313" key="1">
    <source>
        <dbReference type="EMBL" id="CBY43399.1"/>
    </source>
</evidence>
<organism evidence="1">
    <name type="scientific">Oikopleura dioica</name>
    <name type="common">Tunicate</name>
    <dbReference type="NCBI Taxonomy" id="34765"/>
    <lineage>
        <taxon>Eukaryota</taxon>
        <taxon>Metazoa</taxon>
        <taxon>Chordata</taxon>
        <taxon>Tunicata</taxon>
        <taxon>Appendicularia</taxon>
        <taxon>Copelata</taxon>
        <taxon>Oikopleuridae</taxon>
        <taxon>Oikopleura</taxon>
    </lineage>
</organism>
<dbReference type="AlphaFoldDB" id="E4Z6S1"/>
<dbReference type="EMBL" id="FN658186">
    <property type="protein sequence ID" value="CBY43399.1"/>
    <property type="molecule type" value="Genomic_DNA"/>
</dbReference>
<reference evidence="1" key="1">
    <citation type="journal article" date="2010" name="Science">
        <title>Plasticity of animal genome architecture unmasked by rapid evolution of a pelagic tunicate.</title>
        <authorList>
            <person name="Denoeud F."/>
            <person name="Henriet S."/>
            <person name="Mungpakdee S."/>
            <person name="Aury J.M."/>
            <person name="Da Silva C."/>
            <person name="Brinkmann H."/>
            <person name="Mikhaleva J."/>
            <person name="Olsen L.C."/>
            <person name="Jubin C."/>
            <person name="Canestro C."/>
            <person name="Bouquet J.M."/>
            <person name="Danks G."/>
            <person name="Poulain J."/>
            <person name="Campsteijn C."/>
            <person name="Adamski M."/>
            <person name="Cross I."/>
            <person name="Yadetie F."/>
            <person name="Muffato M."/>
            <person name="Louis A."/>
            <person name="Butcher S."/>
            <person name="Tsagkogeorga G."/>
            <person name="Konrad A."/>
            <person name="Singh S."/>
            <person name="Jensen M.F."/>
            <person name="Cong E.H."/>
            <person name="Eikeseth-Otteraa H."/>
            <person name="Noel B."/>
            <person name="Anthouard V."/>
            <person name="Porcel B.M."/>
            <person name="Kachouri-Lafond R."/>
            <person name="Nishino A."/>
            <person name="Ugolini M."/>
            <person name="Chourrout P."/>
            <person name="Nishida H."/>
            <person name="Aasland R."/>
            <person name="Huzurbazar S."/>
            <person name="Westhof E."/>
            <person name="Delsuc F."/>
            <person name="Lehrach H."/>
            <person name="Reinhardt R."/>
            <person name="Weissenbach J."/>
            <person name="Roy S.W."/>
            <person name="Artiguenave F."/>
            <person name="Postlethwait J.H."/>
            <person name="Manak J.R."/>
            <person name="Thompson E.M."/>
            <person name="Jaillon O."/>
            <person name="Du Pasquier L."/>
            <person name="Boudinot P."/>
            <person name="Liberles D.A."/>
            <person name="Volff J.N."/>
            <person name="Philippe H."/>
            <person name="Lenhard B."/>
            <person name="Roest Crollius H."/>
            <person name="Wincker P."/>
            <person name="Chourrout D."/>
        </authorList>
    </citation>
    <scope>NUCLEOTIDE SEQUENCE [LARGE SCALE GENOMIC DNA]</scope>
</reference>
<name>E4Z6S1_OIKDI</name>
<sequence>NLHCQAAIRSNDSFCRHQIVKLLKSHTSKNQIVDIPDKKMGCFQSKIYEEDVELDEKGVQTEMKLTEEQSSEIKPFSLDDFLSDNTTQTTSTTSSKRTQTEQHFKIDKGILLSLGENPREKQKYRREGFSDYQIEALFRHNFYRSFHPNTPQLKLCQKLCNEAQSGANDLSKMNKFDHITETHGAGESLFSSTGEKG</sequence>
<protein>
    <submittedName>
        <fullName evidence="1">Uncharacterized protein</fullName>
    </submittedName>
</protein>
<accession>E4Z6S1</accession>
<dbReference type="Proteomes" id="UP000011014">
    <property type="component" value="Unassembled WGS sequence"/>
</dbReference>
<dbReference type="SUPFAM" id="SSF55797">
    <property type="entry name" value="PR-1-like"/>
    <property type="match status" value="1"/>
</dbReference>